<reference evidence="2 3" key="1">
    <citation type="submission" date="2023-03" db="EMBL/GenBank/DDBJ databases">
        <title>Draft genome sequence of Streptomyces sp. K1PA1 isolated from peat swamp forest in Thailand.</title>
        <authorList>
            <person name="Klaysubun C."/>
            <person name="Duangmal K."/>
        </authorList>
    </citation>
    <scope>NUCLEOTIDE SEQUENCE [LARGE SCALE GENOMIC DNA]</scope>
    <source>
        <strain evidence="2 3">K1PA1</strain>
    </source>
</reference>
<dbReference type="RefSeq" id="WP_276110698.1">
    <property type="nucleotide sequence ID" value="NZ_JARJBB010000011.1"/>
</dbReference>
<comment type="caution">
    <text evidence="2">The sequence shown here is derived from an EMBL/GenBank/DDBJ whole genome shotgun (WGS) entry which is preliminary data.</text>
</comment>
<organism evidence="2 3">
    <name type="scientific">Streptomyces tropicalis</name>
    <dbReference type="NCBI Taxonomy" id="3034234"/>
    <lineage>
        <taxon>Bacteria</taxon>
        <taxon>Bacillati</taxon>
        <taxon>Actinomycetota</taxon>
        <taxon>Actinomycetes</taxon>
        <taxon>Kitasatosporales</taxon>
        <taxon>Streptomycetaceae</taxon>
        <taxon>Streptomyces</taxon>
    </lineage>
</organism>
<feature type="compositionally biased region" description="Basic and acidic residues" evidence="1">
    <location>
        <begin position="41"/>
        <end position="55"/>
    </location>
</feature>
<dbReference type="Proteomes" id="UP001221150">
    <property type="component" value="Unassembled WGS sequence"/>
</dbReference>
<keyword evidence="3" id="KW-1185">Reference proteome</keyword>
<gene>
    <name evidence="2" type="ORF">P3H78_21350</name>
</gene>
<dbReference type="EMBL" id="JARJBB010000011">
    <property type="protein sequence ID" value="MDF3301123.1"/>
    <property type="molecule type" value="Genomic_DNA"/>
</dbReference>
<name>A0ABT6A8Z9_9ACTN</name>
<proteinExistence type="predicted"/>
<evidence type="ECO:0000256" key="1">
    <source>
        <dbReference type="SAM" id="MobiDB-lite"/>
    </source>
</evidence>
<sequence length="55" mass="5525">MPAAGSTPLPRPPGAAGLRVSDLLASCAAAELISRPPHVPEPADARTADEHDEAA</sequence>
<accession>A0ABT6A8Z9</accession>
<evidence type="ECO:0000313" key="3">
    <source>
        <dbReference type="Proteomes" id="UP001221150"/>
    </source>
</evidence>
<evidence type="ECO:0000313" key="2">
    <source>
        <dbReference type="EMBL" id="MDF3301123.1"/>
    </source>
</evidence>
<feature type="region of interest" description="Disordered" evidence="1">
    <location>
        <begin position="31"/>
        <end position="55"/>
    </location>
</feature>
<protein>
    <submittedName>
        <fullName evidence="2">Uncharacterized protein</fullName>
    </submittedName>
</protein>